<dbReference type="InterPro" id="IPR015422">
    <property type="entry name" value="PyrdxlP-dep_Trfase_small"/>
</dbReference>
<dbReference type="PANTHER" id="PTHR11986">
    <property type="entry name" value="AMINOTRANSFERASE CLASS III"/>
    <property type="match status" value="1"/>
</dbReference>
<evidence type="ECO:0000313" key="5">
    <source>
        <dbReference type="EMBL" id="SVA86419.1"/>
    </source>
</evidence>
<name>A0A381ZB49_9ZZZZ</name>
<dbReference type="Gene3D" id="3.90.1150.10">
    <property type="entry name" value="Aspartate Aminotransferase, domain 1"/>
    <property type="match status" value="1"/>
</dbReference>
<evidence type="ECO:0000256" key="4">
    <source>
        <dbReference type="ARBA" id="ARBA00022898"/>
    </source>
</evidence>
<dbReference type="Pfam" id="PF00202">
    <property type="entry name" value="Aminotran_3"/>
    <property type="match status" value="1"/>
</dbReference>
<reference evidence="5" key="1">
    <citation type="submission" date="2018-05" db="EMBL/GenBank/DDBJ databases">
        <authorList>
            <person name="Lanie J.A."/>
            <person name="Ng W.-L."/>
            <person name="Kazmierczak K.M."/>
            <person name="Andrzejewski T.M."/>
            <person name="Davidsen T.M."/>
            <person name="Wayne K.J."/>
            <person name="Tettelin H."/>
            <person name="Glass J.I."/>
            <person name="Rusch D."/>
            <person name="Podicherti R."/>
            <person name="Tsui H.-C.T."/>
            <person name="Winkler M.E."/>
        </authorList>
    </citation>
    <scope>NUCLEOTIDE SEQUENCE</scope>
</reference>
<evidence type="ECO:0000256" key="1">
    <source>
        <dbReference type="ARBA" id="ARBA00001933"/>
    </source>
</evidence>
<organism evidence="5">
    <name type="scientific">marine metagenome</name>
    <dbReference type="NCBI Taxonomy" id="408172"/>
    <lineage>
        <taxon>unclassified sequences</taxon>
        <taxon>metagenomes</taxon>
        <taxon>ecological metagenomes</taxon>
    </lineage>
</organism>
<dbReference type="GO" id="GO:0030170">
    <property type="term" value="F:pyridoxal phosphate binding"/>
    <property type="evidence" value="ECO:0007669"/>
    <property type="project" value="InterPro"/>
</dbReference>
<dbReference type="InterPro" id="IPR015421">
    <property type="entry name" value="PyrdxlP-dep_Trfase_major"/>
</dbReference>
<evidence type="ECO:0008006" key="6">
    <source>
        <dbReference type="Google" id="ProtNLM"/>
    </source>
</evidence>
<comment type="cofactor">
    <cofactor evidence="1">
        <name>pyridoxal 5'-phosphate</name>
        <dbReference type="ChEBI" id="CHEBI:597326"/>
    </cofactor>
</comment>
<dbReference type="GO" id="GO:0042802">
    <property type="term" value="F:identical protein binding"/>
    <property type="evidence" value="ECO:0007669"/>
    <property type="project" value="TreeGrafter"/>
</dbReference>
<dbReference type="InterPro" id="IPR049704">
    <property type="entry name" value="Aminotrans_3_PPA_site"/>
</dbReference>
<keyword evidence="4" id="KW-0663">Pyridoxal phosphate</keyword>
<keyword evidence="3" id="KW-0808">Transferase</keyword>
<dbReference type="GO" id="GO:0008483">
    <property type="term" value="F:transaminase activity"/>
    <property type="evidence" value="ECO:0007669"/>
    <property type="project" value="UniProtKB-KW"/>
</dbReference>
<dbReference type="InterPro" id="IPR015424">
    <property type="entry name" value="PyrdxlP-dep_Trfase"/>
</dbReference>
<proteinExistence type="predicted"/>
<dbReference type="PROSITE" id="PS00600">
    <property type="entry name" value="AA_TRANSFER_CLASS_3"/>
    <property type="match status" value="1"/>
</dbReference>
<evidence type="ECO:0000256" key="3">
    <source>
        <dbReference type="ARBA" id="ARBA00022679"/>
    </source>
</evidence>
<feature type="non-terminal residue" evidence="5">
    <location>
        <position position="1"/>
    </location>
</feature>
<dbReference type="CDD" id="cd00610">
    <property type="entry name" value="OAT_like"/>
    <property type="match status" value="1"/>
</dbReference>
<keyword evidence="2" id="KW-0032">Aminotransferase</keyword>
<dbReference type="SUPFAM" id="SSF53383">
    <property type="entry name" value="PLP-dependent transferases"/>
    <property type="match status" value="1"/>
</dbReference>
<protein>
    <recommendedName>
        <fullName evidence="6">Aspartate aminotransferase family protein</fullName>
    </recommendedName>
</protein>
<dbReference type="PANTHER" id="PTHR11986:SF79">
    <property type="entry name" value="ACETYLORNITHINE AMINOTRANSFERASE, MITOCHONDRIAL"/>
    <property type="match status" value="1"/>
</dbReference>
<dbReference type="AlphaFoldDB" id="A0A381ZB49"/>
<dbReference type="EMBL" id="UINC01020624">
    <property type="protein sequence ID" value="SVA86419.1"/>
    <property type="molecule type" value="Genomic_DNA"/>
</dbReference>
<sequence>ALERGIPLFKNGLRFDAEMERAGQRGFRPVRQIVIDKAEGDFVWDLDGKCYIDLQNGWATNPLGNCHPEIIETVEAANRRYGFHYDHPLRYELAEMLADIMPGRELPRTNYEVSGTEAAEAAVHLALTHTKRRYIITFDSSYHGMGIGTKVMSGLNGSYGTYLEGWGGGVIKAPYPYSERIPAGMSEDQYTEYCLWYLDNHIPSCIAGRDNIAGILVEPGLAEGGNWIPSTRFLSGIRDICDKNEWLMVSDEVLTGLGRTGRMWGIEHYDVVPDILVYGKNLSGGIAPLCGISARDKIMGDNEAFKSGSTFAGMPAGCAAAIKTLQIFERDDIVANAKRLGDIANGIMREWESYDLVRQARGNGLLLGVSFGKPESADADEKEWWTARAVRGKMLESGVWAISDRQDTIRMYPALNMEESVLREGLQIMEDAIQYVEKHGHIEGDAEAYPCGAGGF</sequence>
<dbReference type="InterPro" id="IPR005814">
    <property type="entry name" value="Aminotrans_3"/>
</dbReference>
<dbReference type="InterPro" id="IPR050103">
    <property type="entry name" value="Class-III_PLP-dep_AT"/>
</dbReference>
<accession>A0A381ZB49</accession>
<dbReference type="Gene3D" id="3.40.640.10">
    <property type="entry name" value="Type I PLP-dependent aspartate aminotransferase-like (Major domain)"/>
    <property type="match status" value="1"/>
</dbReference>
<gene>
    <name evidence="5" type="ORF">METZ01_LOCUS139273</name>
</gene>
<dbReference type="PIRSF" id="PIRSF000521">
    <property type="entry name" value="Transaminase_4ab_Lys_Orn"/>
    <property type="match status" value="1"/>
</dbReference>
<evidence type="ECO:0000256" key="2">
    <source>
        <dbReference type="ARBA" id="ARBA00022576"/>
    </source>
</evidence>